<reference evidence="1 2" key="1">
    <citation type="journal article" date="2019" name="Int. J. Syst. Evol. Microbiol.">
        <title>The Global Catalogue of Microorganisms (GCM) 10K type strain sequencing project: providing services to taxonomists for standard genome sequencing and annotation.</title>
        <authorList>
            <consortium name="The Broad Institute Genomics Platform"/>
            <consortium name="The Broad Institute Genome Sequencing Center for Infectious Disease"/>
            <person name="Wu L."/>
            <person name="Ma J."/>
        </authorList>
    </citation>
    <scope>NUCLEOTIDE SEQUENCE [LARGE SCALE GENOMIC DNA]</scope>
    <source>
        <strain evidence="1 2">JCM 10367</strain>
    </source>
</reference>
<sequence length="57" mass="5820">MTGTATGDCPGPAELMREPGAGKWPAAGLIAHGYAGAVQLRVVCMMAMQDAVFAIDL</sequence>
<comment type="caution">
    <text evidence="1">The sequence shown here is derived from an EMBL/GenBank/DDBJ whole genome shotgun (WGS) entry which is preliminary data.</text>
</comment>
<dbReference type="Proteomes" id="UP001500724">
    <property type="component" value="Unassembled WGS sequence"/>
</dbReference>
<name>A0ABN1H839_9ACTN</name>
<evidence type="ECO:0000313" key="1">
    <source>
        <dbReference type="EMBL" id="GAA0632488.1"/>
    </source>
</evidence>
<organism evidence="1 2">
    <name type="scientific">Streptomyces thermocarboxydovorans</name>
    <dbReference type="NCBI Taxonomy" id="59298"/>
    <lineage>
        <taxon>Bacteria</taxon>
        <taxon>Bacillati</taxon>
        <taxon>Actinomycetota</taxon>
        <taxon>Actinomycetes</taxon>
        <taxon>Kitasatosporales</taxon>
        <taxon>Streptomycetaceae</taxon>
        <taxon>Streptomyces</taxon>
    </lineage>
</organism>
<proteinExistence type="predicted"/>
<accession>A0ABN1H839</accession>
<keyword evidence="2" id="KW-1185">Reference proteome</keyword>
<evidence type="ECO:0000313" key="2">
    <source>
        <dbReference type="Proteomes" id="UP001500724"/>
    </source>
</evidence>
<dbReference type="RefSeq" id="WP_343997631.1">
    <property type="nucleotide sequence ID" value="NZ_BAAAGU010000004.1"/>
</dbReference>
<gene>
    <name evidence="1" type="ORF">GCM10009535_05230</name>
</gene>
<dbReference type="EMBL" id="BAAAGU010000004">
    <property type="protein sequence ID" value="GAA0632488.1"/>
    <property type="molecule type" value="Genomic_DNA"/>
</dbReference>
<protein>
    <submittedName>
        <fullName evidence="1">Uncharacterized protein</fullName>
    </submittedName>
</protein>